<dbReference type="AlphaFoldDB" id="A0A6N4E2X2"/>
<evidence type="ECO:0000313" key="4">
    <source>
        <dbReference type="Proteomes" id="UP000250928"/>
    </source>
</evidence>
<feature type="transmembrane region" description="Helical" evidence="1">
    <location>
        <begin position="51"/>
        <end position="70"/>
    </location>
</feature>
<dbReference type="PANTHER" id="PTHR34220">
    <property type="entry name" value="SENSOR HISTIDINE KINASE YPDA"/>
    <property type="match status" value="1"/>
</dbReference>
<organism evidence="3 4">
    <name type="scientific">Candidatus Sedimenticola endophacoides</name>
    <dbReference type="NCBI Taxonomy" id="2548426"/>
    <lineage>
        <taxon>Bacteria</taxon>
        <taxon>Pseudomonadati</taxon>
        <taxon>Pseudomonadota</taxon>
        <taxon>Gammaproteobacteria</taxon>
        <taxon>Chromatiales</taxon>
        <taxon>Sedimenticolaceae</taxon>
        <taxon>Sedimenticola</taxon>
    </lineage>
</organism>
<name>A0A6N4E2X2_9GAMM</name>
<dbReference type="InterPro" id="IPR050640">
    <property type="entry name" value="Bact_2-comp_sensor_kinase"/>
</dbReference>
<dbReference type="GO" id="GO:0000155">
    <property type="term" value="F:phosphorelay sensor kinase activity"/>
    <property type="evidence" value="ECO:0007669"/>
    <property type="project" value="InterPro"/>
</dbReference>
<sequence>MRAVPGEKTGYIWQVELYQDLCPMTEHDEAAGGMRAETIPFLPDFCNVRTLFAVVILAELLAIVLALNATPRLEQFASELSLYSLYVMWIALLFTALLCLLGRDFSRRGPGTAGLLAWLVLLAVTAAVALLADTLSPQTDGDHTLLLRSLVISAIIGALLLRHFYIQYLWKRQIRAESQARFQALQSRIRPHFLFNSMNTIANLTRSDPVLAEGVVEDLSDLFRASLGDAARPARLDDELELCRRYLRIESLRLGGRLRVEWDLHGDLPLWAPLPPLILQPLVENAVYHGIEPALQPGLIRISGRYRRGRVNLGISNSLPGEGARGGRPGNHLALDNTRQRLAGFFGEEASLLVNEVEGDYQVRVVFPCRGAGG</sequence>
<dbReference type="EMBL" id="PQCO01000148">
    <property type="protein sequence ID" value="PUE03765.1"/>
    <property type="molecule type" value="Genomic_DNA"/>
</dbReference>
<accession>A0A6N4E2X2</accession>
<keyword evidence="1" id="KW-0472">Membrane</keyword>
<feature type="transmembrane region" description="Helical" evidence="1">
    <location>
        <begin position="82"/>
        <end position="101"/>
    </location>
</feature>
<feature type="domain" description="Signal transduction histidine kinase internal region" evidence="2">
    <location>
        <begin position="180"/>
        <end position="258"/>
    </location>
</feature>
<dbReference type="SUPFAM" id="SSF55874">
    <property type="entry name" value="ATPase domain of HSP90 chaperone/DNA topoisomerase II/histidine kinase"/>
    <property type="match status" value="1"/>
</dbReference>
<proteinExistence type="predicted"/>
<keyword evidence="3" id="KW-0418">Kinase</keyword>
<dbReference type="Pfam" id="PF06580">
    <property type="entry name" value="His_kinase"/>
    <property type="match status" value="1"/>
</dbReference>
<dbReference type="GO" id="GO:0016020">
    <property type="term" value="C:membrane"/>
    <property type="evidence" value="ECO:0007669"/>
    <property type="project" value="InterPro"/>
</dbReference>
<dbReference type="Proteomes" id="UP000250928">
    <property type="component" value="Unassembled WGS sequence"/>
</dbReference>
<comment type="caution">
    <text evidence="3">The sequence shown here is derived from an EMBL/GenBank/DDBJ whole genome shotgun (WGS) entry which is preliminary data.</text>
</comment>
<feature type="transmembrane region" description="Helical" evidence="1">
    <location>
        <begin position="113"/>
        <end position="132"/>
    </location>
</feature>
<reference evidence="3 4" key="1">
    <citation type="submission" date="2018-01" db="EMBL/GenBank/DDBJ databases">
        <title>Novel co-symbiosis in the lucinid bivalve Phacoides pectinatus.</title>
        <authorList>
            <person name="Lim S.J."/>
            <person name="Davis B.G."/>
            <person name="Gill D.E."/>
            <person name="Engel A.S."/>
            <person name="Anderson L.C."/>
            <person name="Campbell B.J."/>
        </authorList>
    </citation>
    <scope>NUCLEOTIDE SEQUENCE [LARGE SCALE GENOMIC DNA]</scope>
    <source>
        <strain evidence="3">N3_P5</strain>
    </source>
</reference>
<evidence type="ECO:0000259" key="2">
    <source>
        <dbReference type="Pfam" id="PF06580"/>
    </source>
</evidence>
<keyword evidence="3" id="KW-0808">Transferase</keyword>
<keyword evidence="1" id="KW-1133">Transmembrane helix</keyword>
<dbReference type="InterPro" id="IPR036890">
    <property type="entry name" value="HATPase_C_sf"/>
</dbReference>
<gene>
    <name evidence="3" type="ORF">C3L24_04155</name>
</gene>
<dbReference type="InterPro" id="IPR010559">
    <property type="entry name" value="Sig_transdc_His_kin_internal"/>
</dbReference>
<dbReference type="Gene3D" id="3.30.565.10">
    <property type="entry name" value="Histidine kinase-like ATPase, C-terminal domain"/>
    <property type="match status" value="1"/>
</dbReference>
<protein>
    <submittedName>
        <fullName evidence="3">Sensor histidine kinase</fullName>
    </submittedName>
</protein>
<dbReference type="PANTHER" id="PTHR34220:SF7">
    <property type="entry name" value="SENSOR HISTIDINE KINASE YPDA"/>
    <property type="match status" value="1"/>
</dbReference>
<evidence type="ECO:0000256" key="1">
    <source>
        <dbReference type="SAM" id="Phobius"/>
    </source>
</evidence>
<keyword evidence="1" id="KW-0812">Transmembrane</keyword>
<feature type="transmembrane region" description="Helical" evidence="1">
    <location>
        <begin position="144"/>
        <end position="165"/>
    </location>
</feature>
<evidence type="ECO:0000313" key="3">
    <source>
        <dbReference type="EMBL" id="PUE03765.1"/>
    </source>
</evidence>